<name>A0A068YEY1_ECHMU</name>
<keyword evidence="1" id="KW-0732">Signal</keyword>
<evidence type="ECO:0000259" key="2">
    <source>
        <dbReference type="Pfam" id="PF00087"/>
    </source>
</evidence>
<dbReference type="OrthoDB" id="6284703at2759"/>
<gene>
    <name evidence="3" type="ORF">EmuJ_000956500</name>
</gene>
<evidence type="ECO:0000256" key="1">
    <source>
        <dbReference type="SAM" id="SignalP"/>
    </source>
</evidence>
<organism evidence="3 4">
    <name type="scientific">Echinococcus multilocularis</name>
    <name type="common">Fox tapeworm</name>
    <dbReference type="NCBI Taxonomy" id="6211"/>
    <lineage>
        <taxon>Eukaryota</taxon>
        <taxon>Metazoa</taxon>
        <taxon>Spiralia</taxon>
        <taxon>Lophotrochozoa</taxon>
        <taxon>Platyhelminthes</taxon>
        <taxon>Cestoda</taxon>
        <taxon>Eucestoda</taxon>
        <taxon>Cyclophyllidea</taxon>
        <taxon>Taeniidae</taxon>
        <taxon>Echinococcus</taxon>
    </lineage>
</organism>
<sequence length="115" mass="12441">MLGILKIIPLVLLALPLCLSIDCFKCRNCSPDPASWRKTKGCGACSIETTYKNSEVSAIHRKCVKRCQPLETVVVGEGTRIECCNSDLCNSTASLAPHTLLLALAALLVNLHLFV</sequence>
<dbReference type="EMBL" id="LN902842">
    <property type="protein sequence ID" value="CDS41882.1"/>
    <property type="molecule type" value="Genomic_DNA"/>
</dbReference>
<dbReference type="Proteomes" id="UP000017246">
    <property type="component" value="Unassembled WGS sequence"/>
</dbReference>
<feature type="signal peptide" evidence="1">
    <location>
        <begin position="1"/>
        <end position="20"/>
    </location>
</feature>
<accession>A0A068YEY1</accession>
<dbReference type="SUPFAM" id="SSF57302">
    <property type="entry name" value="Snake toxin-like"/>
    <property type="match status" value="1"/>
</dbReference>
<protein>
    <submittedName>
        <fullName evidence="3">Expressed conserved protein</fullName>
    </submittedName>
</protein>
<dbReference type="AlphaFoldDB" id="A0A068YEY1"/>
<keyword evidence="4" id="KW-1185">Reference proteome</keyword>
<proteinExistence type="predicted"/>
<reference evidence="3" key="1">
    <citation type="journal article" date="2013" name="Nature">
        <title>The genomes of four tapeworm species reveal adaptations to parasitism.</title>
        <authorList>
            <person name="Tsai I.J."/>
            <person name="Zarowiecki M."/>
            <person name="Holroyd N."/>
            <person name="Garciarrubio A."/>
            <person name="Sanchez-Flores A."/>
            <person name="Brooks K.L."/>
            <person name="Tracey A."/>
            <person name="Bobes R.J."/>
            <person name="Fragoso G."/>
            <person name="Sciutto E."/>
            <person name="Aslett M."/>
            <person name="Beasley H."/>
            <person name="Bennett H.M."/>
            <person name="Cai J."/>
            <person name="Camicia F."/>
            <person name="Clark R."/>
            <person name="Cucher M."/>
            <person name="De Silva N."/>
            <person name="Day T.A."/>
            <person name="Deplazes P."/>
            <person name="Estrada K."/>
            <person name="Fernandez C."/>
            <person name="Holland P.W."/>
            <person name="Hou J."/>
            <person name="Hu S."/>
            <person name="Huckvale T."/>
            <person name="Hung S.S."/>
            <person name="Kamenetzky L."/>
            <person name="Keane J.A."/>
            <person name="Kiss F."/>
            <person name="Koziol U."/>
            <person name="Lambert O."/>
            <person name="Liu K."/>
            <person name="Luo X."/>
            <person name="Luo Y."/>
            <person name="Macchiaroli N."/>
            <person name="Nichol S."/>
            <person name="Paps J."/>
            <person name="Parkinson J."/>
            <person name="Pouchkina-Stantcheva N."/>
            <person name="Riddiford N."/>
            <person name="Rosenzvit M."/>
            <person name="Salinas G."/>
            <person name="Wasmuth J.D."/>
            <person name="Zamanian M."/>
            <person name="Zheng Y."/>
            <person name="Cai X."/>
            <person name="Soberon X."/>
            <person name="Olson P.D."/>
            <person name="Laclette J.P."/>
            <person name="Brehm K."/>
            <person name="Berriman M."/>
            <person name="Garciarrubio A."/>
            <person name="Bobes R.J."/>
            <person name="Fragoso G."/>
            <person name="Sanchez-Flores A."/>
            <person name="Estrada K."/>
            <person name="Cevallos M.A."/>
            <person name="Morett E."/>
            <person name="Gonzalez V."/>
            <person name="Portillo T."/>
            <person name="Ochoa-Leyva A."/>
            <person name="Jose M.V."/>
            <person name="Sciutto E."/>
            <person name="Landa A."/>
            <person name="Jimenez L."/>
            <person name="Valdes V."/>
            <person name="Carrero J.C."/>
            <person name="Larralde C."/>
            <person name="Morales-Montor J."/>
            <person name="Limon-Lason J."/>
            <person name="Soberon X."/>
            <person name="Laclette J.P."/>
        </authorList>
    </citation>
    <scope>NUCLEOTIDE SEQUENCE [LARGE SCALE GENOMIC DNA]</scope>
</reference>
<evidence type="ECO:0000313" key="4">
    <source>
        <dbReference type="Proteomes" id="UP000017246"/>
    </source>
</evidence>
<dbReference type="InterPro" id="IPR035076">
    <property type="entry name" value="Toxin/TOLIP"/>
</dbReference>
<reference evidence="3" key="2">
    <citation type="submission" date="2015-11" db="EMBL/GenBank/DDBJ databases">
        <authorList>
            <person name="Zhang Y."/>
            <person name="Guo Z."/>
        </authorList>
    </citation>
    <scope>NUCLEOTIDE SEQUENCE</scope>
</reference>
<feature type="domain" description="Snake toxin/toxin-like" evidence="2">
    <location>
        <begin position="22"/>
        <end position="90"/>
    </location>
</feature>
<evidence type="ECO:0000313" key="3">
    <source>
        <dbReference type="EMBL" id="CDS41882.1"/>
    </source>
</evidence>
<dbReference type="InterPro" id="IPR045860">
    <property type="entry name" value="Snake_toxin-like_sf"/>
</dbReference>
<feature type="chain" id="PRO_5009741731" evidence="1">
    <location>
        <begin position="21"/>
        <end position="115"/>
    </location>
</feature>
<dbReference type="Pfam" id="PF00087">
    <property type="entry name" value="Toxin_TOLIP"/>
    <property type="match status" value="1"/>
</dbReference>